<reference evidence="2" key="1">
    <citation type="submission" date="2023-11" db="EMBL/GenBank/DDBJ databases">
        <title>Genome assemblies of two species of porcelain crab, Petrolisthes cinctipes and Petrolisthes manimaculis (Anomura: Porcellanidae).</title>
        <authorList>
            <person name="Angst P."/>
        </authorList>
    </citation>
    <scope>NUCLEOTIDE SEQUENCE</scope>
    <source>
        <strain evidence="2">PB745_02</strain>
        <tissue evidence="2">Gill</tissue>
    </source>
</reference>
<gene>
    <name evidence="2" type="ORF">Pmani_024157</name>
</gene>
<comment type="caution">
    <text evidence="2">The sequence shown here is derived from an EMBL/GenBank/DDBJ whole genome shotgun (WGS) entry which is preliminary data.</text>
</comment>
<accession>A0AAE1P8T4</accession>
<dbReference type="EMBL" id="JAWZYT010002517">
    <property type="protein sequence ID" value="KAK4303868.1"/>
    <property type="molecule type" value="Genomic_DNA"/>
</dbReference>
<keyword evidence="3" id="KW-1185">Reference proteome</keyword>
<feature type="region of interest" description="Disordered" evidence="1">
    <location>
        <begin position="565"/>
        <end position="605"/>
    </location>
</feature>
<feature type="compositionally biased region" description="Polar residues" evidence="1">
    <location>
        <begin position="422"/>
        <end position="441"/>
    </location>
</feature>
<name>A0AAE1P8T4_9EUCA</name>
<feature type="region of interest" description="Disordered" evidence="1">
    <location>
        <begin position="421"/>
        <end position="450"/>
    </location>
</feature>
<protein>
    <submittedName>
        <fullName evidence="2">Uncharacterized protein</fullName>
    </submittedName>
</protein>
<sequence length="678" mass="76156">MRRANNSPYTVPVSIYVPGYLPEASGAETRKFINRCLMFASKRIIQDQEREEERQGPPTATPISLHIRLTRLLAFNKSNWQDKNTMKEANQVERSTGCLQNKVIPLVSSTDQSKPIKDSLNKTNSIISSMADKPSEQEWQCTTSDSLRSSRFCKNIMKTICYVCNSQLVCGDDVANHLIFGSLSCKHCKLQINGCKNLRSRLSEQSDCPIFKQNIKYHDYSNWDQPKAYLARCIEADLKISKYNASSKYSVRLVDISTGLESLLEQLLPIRELMPWKSAFKYFTHDLPADPSTWPPPLPRLGWAVRCESSTIGIDKHITNIVEERKKFQEKEVPDNKNATLKLSQSKSSVYNSRLKEIDSSKLLTSNISSTGEQGSHQGGVRCLSPKKQPSLSLKDVKQYLPVDCPSLSAKKARETFIDKVSTPSCERGSSSSANITTKDNGSSTADSGESASSFRICKKATSNSSQCSSAINKHQLTTESSNLYLNLRKVRMNKQSDSTLVCSSIVTKQPTCSDSFSSQVVKLPVIPRPVTPQDTNELDSLKPFSSHVTSLPIWLKSENRVVVKEARSPSKSPQKGKKRKIKKLKWGKQKSHKKNYDVTAEGDEEDTTKELQKLNFLSEEDLKSRRFLLVSLPKQTCPKECPECNTILTFIAVNIFNYKIGKITCPDCNLNIYILKP</sequence>
<evidence type="ECO:0000313" key="3">
    <source>
        <dbReference type="Proteomes" id="UP001292094"/>
    </source>
</evidence>
<evidence type="ECO:0000256" key="1">
    <source>
        <dbReference type="SAM" id="MobiDB-lite"/>
    </source>
</evidence>
<dbReference type="AlphaFoldDB" id="A0AAE1P8T4"/>
<feature type="compositionally biased region" description="Basic residues" evidence="1">
    <location>
        <begin position="575"/>
        <end position="594"/>
    </location>
</feature>
<proteinExistence type="predicted"/>
<evidence type="ECO:0000313" key="2">
    <source>
        <dbReference type="EMBL" id="KAK4303868.1"/>
    </source>
</evidence>
<dbReference type="Proteomes" id="UP001292094">
    <property type="component" value="Unassembled WGS sequence"/>
</dbReference>
<organism evidence="2 3">
    <name type="scientific">Petrolisthes manimaculis</name>
    <dbReference type="NCBI Taxonomy" id="1843537"/>
    <lineage>
        <taxon>Eukaryota</taxon>
        <taxon>Metazoa</taxon>
        <taxon>Ecdysozoa</taxon>
        <taxon>Arthropoda</taxon>
        <taxon>Crustacea</taxon>
        <taxon>Multicrustacea</taxon>
        <taxon>Malacostraca</taxon>
        <taxon>Eumalacostraca</taxon>
        <taxon>Eucarida</taxon>
        <taxon>Decapoda</taxon>
        <taxon>Pleocyemata</taxon>
        <taxon>Anomura</taxon>
        <taxon>Galatheoidea</taxon>
        <taxon>Porcellanidae</taxon>
        <taxon>Petrolisthes</taxon>
    </lineage>
</organism>